<dbReference type="InParanoid" id="A0A316YB08"/>
<keyword evidence="3" id="KW-0597">Phosphoprotein</keyword>
<keyword evidence="15" id="KW-1185">Reference proteome</keyword>
<dbReference type="SUPFAM" id="SSF49562">
    <property type="entry name" value="C2 domain (Calcium/lipid-binding domain, CaLB)"/>
    <property type="match status" value="2"/>
</dbReference>
<keyword evidence="5" id="KW-0677">Repeat</keyword>
<dbReference type="InterPro" id="IPR037765">
    <property type="entry name" value="C2B_Tricalbin"/>
</dbReference>
<evidence type="ECO:0000256" key="4">
    <source>
        <dbReference type="ARBA" id="ARBA00022692"/>
    </source>
</evidence>
<dbReference type="Gene3D" id="2.60.40.150">
    <property type="entry name" value="C2 domain"/>
    <property type="match status" value="2"/>
</dbReference>
<feature type="compositionally biased region" description="Basic residues" evidence="11">
    <location>
        <begin position="947"/>
        <end position="969"/>
    </location>
</feature>
<dbReference type="InterPro" id="IPR031468">
    <property type="entry name" value="SMP_LBD"/>
</dbReference>
<comment type="subcellular location">
    <subcellularLocation>
        <location evidence="1">Endoplasmic reticulum membrane</location>
    </subcellularLocation>
</comment>
<dbReference type="EMBL" id="KZ819641">
    <property type="protein sequence ID" value="PWN86990.1"/>
    <property type="molecule type" value="Genomic_DNA"/>
</dbReference>
<proteinExistence type="predicted"/>
<feature type="compositionally biased region" description="Basic residues" evidence="11">
    <location>
        <begin position="1017"/>
        <end position="1030"/>
    </location>
</feature>
<dbReference type="SMART" id="SM00239">
    <property type="entry name" value="C2"/>
    <property type="match status" value="1"/>
</dbReference>
<evidence type="ECO:0000256" key="6">
    <source>
        <dbReference type="ARBA" id="ARBA00022824"/>
    </source>
</evidence>
<gene>
    <name evidence="14" type="ORF">FA10DRAFT_234742</name>
</gene>
<evidence type="ECO:0000256" key="11">
    <source>
        <dbReference type="SAM" id="MobiDB-lite"/>
    </source>
</evidence>
<dbReference type="STRING" id="215250.A0A316YB08"/>
<dbReference type="Pfam" id="PF25669">
    <property type="entry name" value="SMP_MUG190-like"/>
    <property type="match status" value="2"/>
</dbReference>
<keyword evidence="2" id="KW-0813">Transport</keyword>
<feature type="compositionally biased region" description="Acidic residues" evidence="11">
    <location>
        <begin position="1068"/>
        <end position="1090"/>
    </location>
</feature>
<evidence type="ECO:0000259" key="12">
    <source>
        <dbReference type="PROSITE" id="PS50004"/>
    </source>
</evidence>
<keyword evidence="7" id="KW-1133">Transmembrane helix</keyword>
<feature type="region of interest" description="Disordered" evidence="11">
    <location>
        <begin position="1132"/>
        <end position="1154"/>
    </location>
</feature>
<dbReference type="GeneID" id="37040914"/>
<dbReference type="Pfam" id="PF00168">
    <property type="entry name" value="C2"/>
    <property type="match status" value="2"/>
</dbReference>
<feature type="compositionally biased region" description="Basic and acidic residues" evidence="11">
    <location>
        <begin position="459"/>
        <end position="468"/>
    </location>
</feature>
<feature type="domain" description="SMP-LTD" evidence="13">
    <location>
        <begin position="76"/>
        <end position="329"/>
    </location>
</feature>
<sequence>MDELPTITAFFLGSSLAVVVVCRFAHWLVGLGLALVLAHVLRSVLTRAARQHPSWPQGVPPWSSSSSSSANKTNLGAETVEWMNAVLDTVWPLITQQYFVPFVDLLEDALMQQVPGIVHSCRVEDLDQGTVPLKVQSLALLDRSEAAFLGRPPEERLGDEDVEHDVGDFVNLEITFAYRSPARRRRRRRGKTNKEPGVADEGAAGAGEDLDTGAGASSETPVDQIHLLIYMAIGLQKIAAVEVPVWCEMLSIEGKMRLRLQLTPVAPFVKHVAFTFVGKPRLEISARPLGRRMIIDAMHLPLISSYVLHSVEAVLQHFIMPKAYTVDVAGLLGAGEGPQNVYALGVVVCVIHQGIELPAADANGYSDPFVSLSFAKAGKPLFTTRVLVRTRDPIWQELAILPVSQDEVRDHERLRLTVFDADRFSRDDPLGKIDVSLDALINRAMAEPHEPGAASLLEQRTDKLEPVRRGSSNPGQGRLSYSIGFFRLSRPKHGGRTASKVQLLERAAERAAAAAGGGDGAAQKTAENLADRAAGEPAGKTAEPTEKLVEQELDDVRTPFDRFVASLGLPLDPAVLAQRRARKQRVAKLVKLIEGEAAATYGPHDDQWPSGILAFHIHAIDGLGIATNQRSFSTSKRLGQKPRYNTATDNAGGGDGAGDDGGGGGGGGGGDASGGATRLPSSYVQVLLNDEPVFRTRTKTLNPRPFINAGSERWVADFATARIDFVVRDARQRENDAVLGVVGTELRRVLGHSCRSTQWYTLSGGLGWGKIKVTLLWRSVEVTMPPPMKGWNIGVVEVAACRVRGIHASLADKRTAHVLFETVGGRSETSSVEPVLVRGNNNEGQDEVSYTWPLSEPVRIAVRQRYPNWLYIHLRADSRVPGRNHKRAHTVIPLNQLVDGQLTRREAIPLYETNNWQQFEQDTGGETDKEDEGTGGYASSSGASQRSKQKQKQRATTGKKHKQQQHGHRLKQIGWLDLTLVFFPGIALEHGSITAGDHEMRFSHEAFLAELDSGQRAKPKSLSKAHRRKLSLSTNPAQGGPSILSPSSAGVNNLDDEGEEGEYRNGEEGYDDEEDEDEDDDGDEYGEGEDRESRRARRRTLHRQERGAAQIKTFRTFSWIKTNAEDGLGRMKRLASQQQRKKIAKMESEGVSRF</sequence>
<dbReference type="CDD" id="cd04052">
    <property type="entry name" value="C2B_Tricalbin-like"/>
    <property type="match status" value="1"/>
</dbReference>
<dbReference type="Proteomes" id="UP000245768">
    <property type="component" value="Unassembled WGS sequence"/>
</dbReference>
<dbReference type="PROSITE" id="PS51847">
    <property type="entry name" value="SMP"/>
    <property type="match status" value="1"/>
</dbReference>
<organism evidence="14 15">
    <name type="scientific">Acaromyces ingoldii</name>
    <dbReference type="NCBI Taxonomy" id="215250"/>
    <lineage>
        <taxon>Eukaryota</taxon>
        <taxon>Fungi</taxon>
        <taxon>Dikarya</taxon>
        <taxon>Basidiomycota</taxon>
        <taxon>Ustilaginomycotina</taxon>
        <taxon>Exobasidiomycetes</taxon>
        <taxon>Exobasidiales</taxon>
        <taxon>Cryptobasidiaceae</taxon>
        <taxon>Acaromyces</taxon>
    </lineage>
</organism>
<dbReference type="InterPro" id="IPR057349">
    <property type="entry name" value="C2_Mug190_3rd"/>
</dbReference>
<protein>
    <recommendedName>
        <fullName evidence="16">C2 domain-containing protein</fullName>
    </recommendedName>
</protein>
<dbReference type="PANTHER" id="PTHR47348:SF3">
    <property type="entry name" value="MEIOTICALLY UP-REGULATED GENE 190 PROTEIN"/>
    <property type="match status" value="1"/>
</dbReference>
<name>A0A316YB08_9BASI</name>
<dbReference type="AlphaFoldDB" id="A0A316YB08"/>
<dbReference type="GO" id="GO:0061817">
    <property type="term" value="P:endoplasmic reticulum-plasma membrane tethering"/>
    <property type="evidence" value="ECO:0007669"/>
    <property type="project" value="InterPro"/>
</dbReference>
<feature type="region of interest" description="Disordered" evidence="11">
    <location>
        <begin position="183"/>
        <end position="218"/>
    </location>
</feature>
<dbReference type="CDD" id="cd21676">
    <property type="entry name" value="SMP_Mug190"/>
    <property type="match status" value="1"/>
</dbReference>
<evidence type="ECO:0000256" key="1">
    <source>
        <dbReference type="ARBA" id="ARBA00004586"/>
    </source>
</evidence>
<dbReference type="PROSITE" id="PS50004">
    <property type="entry name" value="C2"/>
    <property type="match status" value="1"/>
</dbReference>
<evidence type="ECO:0000256" key="8">
    <source>
        <dbReference type="ARBA" id="ARBA00023055"/>
    </source>
</evidence>
<dbReference type="GO" id="GO:0006869">
    <property type="term" value="P:lipid transport"/>
    <property type="evidence" value="ECO:0007669"/>
    <property type="project" value="UniProtKB-KW"/>
</dbReference>
<evidence type="ECO:0000256" key="7">
    <source>
        <dbReference type="ARBA" id="ARBA00022989"/>
    </source>
</evidence>
<feature type="compositionally biased region" description="Basic and acidic residues" evidence="11">
    <location>
        <begin position="1144"/>
        <end position="1154"/>
    </location>
</feature>
<accession>A0A316YB08</accession>
<feature type="domain" description="C2" evidence="12">
    <location>
        <begin position="328"/>
        <end position="452"/>
    </location>
</feature>
<feature type="region of interest" description="Disordered" evidence="11">
    <location>
        <begin position="451"/>
        <end position="478"/>
    </location>
</feature>
<feature type="region of interest" description="Disordered" evidence="11">
    <location>
        <begin position="1014"/>
        <end position="1108"/>
    </location>
</feature>
<evidence type="ECO:0000256" key="10">
    <source>
        <dbReference type="ARBA" id="ARBA00023136"/>
    </source>
</evidence>
<keyword evidence="10" id="KW-0472">Membrane</keyword>
<dbReference type="InterPro" id="IPR035892">
    <property type="entry name" value="C2_domain_sf"/>
</dbReference>
<keyword evidence="6" id="KW-0256">Endoplasmic reticulum</keyword>
<keyword evidence="4" id="KW-0812">Transmembrane</keyword>
<evidence type="ECO:0000256" key="9">
    <source>
        <dbReference type="ARBA" id="ARBA00023121"/>
    </source>
</evidence>
<dbReference type="GO" id="GO:0008289">
    <property type="term" value="F:lipid binding"/>
    <property type="evidence" value="ECO:0007669"/>
    <property type="project" value="UniProtKB-KW"/>
</dbReference>
<keyword evidence="8" id="KW-0445">Lipid transport</keyword>
<dbReference type="InterPro" id="IPR000008">
    <property type="entry name" value="C2_dom"/>
</dbReference>
<feature type="compositionally biased region" description="Gly residues" evidence="11">
    <location>
        <begin position="651"/>
        <end position="673"/>
    </location>
</feature>
<feature type="compositionally biased region" description="Acidic residues" evidence="11">
    <location>
        <begin position="923"/>
        <end position="933"/>
    </location>
</feature>
<evidence type="ECO:0000259" key="13">
    <source>
        <dbReference type="PROSITE" id="PS51847"/>
    </source>
</evidence>
<evidence type="ECO:0000313" key="14">
    <source>
        <dbReference type="EMBL" id="PWN86990.1"/>
    </source>
</evidence>
<evidence type="ECO:0000256" key="5">
    <source>
        <dbReference type="ARBA" id="ARBA00022737"/>
    </source>
</evidence>
<evidence type="ECO:0008006" key="16">
    <source>
        <dbReference type="Google" id="ProtNLM"/>
    </source>
</evidence>
<feature type="compositionally biased region" description="Low complexity" evidence="11">
    <location>
        <begin position="195"/>
        <end position="216"/>
    </location>
</feature>
<dbReference type="GO" id="GO:0005789">
    <property type="term" value="C:endoplasmic reticulum membrane"/>
    <property type="evidence" value="ECO:0007669"/>
    <property type="project" value="UniProtKB-SubCell"/>
</dbReference>
<feature type="region of interest" description="Disordered" evidence="11">
    <location>
        <begin position="633"/>
        <end position="675"/>
    </location>
</feature>
<feature type="compositionally biased region" description="Polar residues" evidence="11">
    <location>
        <begin position="633"/>
        <end position="649"/>
    </location>
</feature>
<evidence type="ECO:0000313" key="15">
    <source>
        <dbReference type="Proteomes" id="UP000245768"/>
    </source>
</evidence>
<feature type="compositionally biased region" description="Low complexity" evidence="11">
    <location>
        <begin position="937"/>
        <end position="946"/>
    </location>
</feature>
<feature type="region of interest" description="Disordered" evidence="11">
    <location>
        <begin position="913"/>
        <end position="969"/>
    </location>
</feature>
<keyword evidence="9" id="KW-0446">Lipid-binding</keyword>
<dbReference type="PANTHER" id="PTHR47348">
    <property type="entry name" value="MEIOTICALLY UP-REGULATED GENE 190 PROTEIN"/>
    <property type="match status" value="1"/>
</dbReference>
<evidence type="ECO:0000256" key="3">
    <source>
        <dbReference type="ARBA" id="ARBA00022553"/>
    </source>
</evidence>
<dbReference type="RefSeq" id="XP_025374188.1">
    <property type="nucleotide sequence ID" value="XM_025518998.1"/>
</dbReference>
<reference evidence="14 15" key="1">
    <citation type="journal article" date="2018" name="Mol. Biol. Evol.">
        <title>Broad Genomic Sampling Reveals a Smut Pathogenic Ancestry of the Fungal Clade Ustilaginomycotina.</title>
        <authorList>
            <person name="Kijpornyongpan T."/>
            <person name="Mondo S.J."/>
            <person name="Barry K."/>
            <person name="Sandor L."/>
            <person name="Lee J."/>
            <person name="Lipzen A."/>
            <person name="Pangilinan J."/>
            <person name="LaButti K."/>
            <person name="Hainaut M."/>
            <person name="Henrissat B."/>
            <person name="Grigoriev I.V."/>
            <person name="Spatafora J.W."/>
            <person name="Aime M.C."/>
        </authorList>
    </citation>
    <scope>NUCLEOTIDE SEQUENCE [LARGE SCALE GENOMIC DNA]</scope>
    <source>
        <strain evidence="14 15">MCA 4198</strain>
    </source>
</reference>
<evidence type="ECO:0000256" key="2">
    <source>
        <dbReference type="ARBA" id="ARBA00022448"/>
    </source>
</evidence>
<dbReference type="Pfam" id="PF25331">
    <property type="entry name" value="C2_Mug190_3rd"/>
    <property type="match status" value="1"/>
</dbReference>
<dbReference type="OrthoDB" id="419768at2759"/>